<evidence type="ECO:0000256" key="8">
    <source>
        <dbReference type="SAM" id="Phobius"/>
    </source>
</evidence>
<feature type="domain" description="ABC transporter" evidence="9">
    <location>
        <begin position="228"/>
        <end position="465"/>
    </location>
</feature>
<dbReference type="PANTHER" id="PTHR48041:SF139">
    <property type="entry name" value="PROTEIN SCARLET"/>
    <property type="match status" value="1"/>
</dbReference>
<dbReference type="InterPro" id="IPR017871">
    <property type="entry name" value="ABC_transporter-like_CS"/>
</dbReference>
<evidence type="ECO:0000256" key="5">
    <source>
        <dbReference type="ARBA" id="ARBA00022840"/>
    </source>
</evidence>
<protein>
    <submittedName>
        <fullName evidence="10">ATP-binding cassette domain-containing protein</fullName>
    </submittedName>
</protein>
<dbReference type="Proteomes" id="UP000886744">
    <property type="component" value="Unassembled WGS sequence"/>
</dbReference>
<evidence type="ECO:0000256" key="4">
    <source>
        <dbReference type="ARBA" id="ARBA00022741"/>
    </source>
</evidence>
<dbReference type="PANTHER" id="PTHR48041">
    <property type="entry name" value="ABC TRANSPORTER G FAMILY MEMBER 28"/>
    <property type="match status" value="1"/>
</dbReference>
<accession>A0A9D1E0S2</accession>
<proteinExistence type="predicted"/>
<keyword evidence="4" id="KW-0547">Nucleotide-binding</keyword>
<keyword evidence="5 10" id="KW-0067">ATP-binding</keyword>
<keyword evidence="7 8" id="KW-0472">Membrane</keyword>
<dbReference type="GO" id="GO:0016020">
    <property type="term" value="C:membrane"/>
    <property type="evidence" value="ECO:0007669"/>
    <property type="project" value="UniProtKB-SubCell"/>
</dbReference>
<dbReference type="PROSITE" id="PS00211">
    <property type="entry name" value="ABC_TRANSPORTER_1"/>
    <property type="match status" value="1"/>
</dbReference>
<comment type="caution">
    <text evidence="10">The sequence shown here is derived from an EMBL/GenBank/DDBJ whole genome shotgun (WGS) entry which is preliminary data.</text>
</comment>
<evidence type="ECO:0000256" key="7">
    <source>
        <dbReference type="ARBA" id="ARBA00023136"/>
    </source>
</evidence>
<dbReference type="EMBL" id="DVHI01000030">
    <property type="protein sequence ID" value="HIR62329.1"/>
    <property type="molecule type" value="Genomic_DNA"/>
</dbReference>
<dbReference type="GO" id="GO:0016887">
    <property type="term" value="F:ATP hydrolysis activity"/>
    <property type="evidence" value="ECO:0007669"/>
    <property type="project" value="InterPro"/>
</dbReference>
<dbReference type="InterPro" id="IPR050352">
    <property type="entry name" value="ABCG_transporters"/>
</dbReference>
<feature type="transmembrane region" description="Helical" evidence="8">
    <location>
        <begin position="593"/>
        <end position="617"/>
    </location>
</feature>
<evidence type="ECO:0000256" key="2">
    <source>
        <dbReference type="ARBA" id="ARBA00022448"/>
    </source>
</evidence>
<dbReference type="Gene3D" id="3.40.50.300">
    <property type="entry name" value="P-loop containing nucleotide triphosphate hydrolases"/>
    <property type="match status" value="1"/>
</dbReference>
<sequence>MNDILLSGLLNLFALFGAVNRTDKSRSLQMLSNYLTKHFGVRMLDDYLPLYSDLRDFYDISPELDKDAIIEGICSNIKHKISREDQTLMLLRLMEFCDPTPGSGKGESIAEENMQIFRKVAELFEVDGDIFADFVCYVSGETNAHVLTLTRDGMNGELRLINLERYNKILFSYNGPDTVLMNDIPVLPGTFLVWQQSGVLKSRHMLPLYYSNISALYDTGCRKHEIVLSGRDINFRFPGSDNGMHDLTFDLRSGQLVAVMGGSGTGKSTLLSLLNGTIPPDSGSITLNGRDISDPKVKDLIGFVPQDDLLIEELTVYENLMFTARLCFADLSMEEISARVDTILRELGLESTKHLKVGSPIHKYISGGQRKRLNIALELIREPAVLFLDEPTSGLSSSDSEKVINLLKEQTYKGRLIVVNIHQPSSDIFKLFDRLWLLDRGGYPVYDGNPIEAVTYFKRAANYADAEVSTCSLCGNVNPEIILNIIDEKALDDSGRITDKRKVPPQEWHRMYLERADSSAPVEQRDIPETEQKRPSRLRQLLIFLQRNLRTKLPDTQYLLITLAETPLLALIVALLTRYAPETGYTVMDNKNFVSYIFMAVIVAIFAGMTVSAEEIFKDRALLKREKFLRLSRSSYLWSKILYLGGVSLIQTLLFILVGNTVMGVSFGFWFWWLILFLSAVLANLTGLILSQSLSSIVSIYITIPLLLIPQILLCGLVVKFEDLTPRSTTGNVPVIGDVIPSRWAFEALAVSSFAYNDFERDIFGYDKVKYQTQYYRTAYISELDSRLENADSTDLETVRRGIPVLWDRFDIRPYEGRLEDIRYGTFDTTLRADIREWLTYAEDTLGTIGTGATLAADRILTDYRDKYGREALLELRRDNWNNFLESLVINSASDVLYTVIDGTIVPRAGQVWLDPPSHNGRAPFYSSTKIVGNLKISTLAYNTGILVLMCLSAGLLLFLDIPGRFLRKRGN</sequence>
<keyword evidence="2" id="KW-0813">Transport</keyword>
<dbReference type="GO" id="GO:0005524">
    <property type="term" value="F:ATP binding"/>
    <property type="evidence" value="ECO:0007669"/>
    <property type="project" value="UniProtKB-KW"/>
</dbReference>
<dbReference type="AlphaFoldDB" id="A0A9D1E0S2"/>
<dbReference type="Pfam" id="PF00005">
    <property type="entry name" value="ABC_tran"/>
    <property type="match status" value="1"/>
</dbReference>
<dbReference type="InterPro" id="IPR003593">
    <property type="entry name" value="AAA+_ATPase"/>
</dbReference>
<feature type="transmembrane region" description="Helical" evidence="8">
    <location>
        <begin position="940"/>
        <end position="960"/>
    </location>
</feature>
<dbReference type="PROSITE" id="PS50893">
    <property type="entry name" value="ABC_TRANSPORTER_2"/>
    <property type="match status" value="1"/>
</dbReference>
<evidence type="ECO:0000256" key="1">
    <source>
        <dbReference type="ARBA" id="ARBA00004141"/>
    </source>
</evidence>
<reference evidence="10" key="1">
    <citation type="submission" date="2020-10" db="EMBL/GenBank/DDBJ databases">
        <authorList>
            <person name="Gilroy R."/>
        </authorList>
    </citation>
    <scope>NUCLEOTIDE SEQUENCE</scope>
    <source>
        <strain evidence="10">ChiHjej13B12-12457</strain>
    </source>
</reference>
<comment type="subcellular location">
    <subcellularLocation>
        <location evidence="1">Membrane</location>
        <topology evidence="1">Multi-pass membrane protein</topology>
    </subcellularLocation>
</comment>
<keyword evidence="6 8" id="KW-1133">Transmembrane helix</keyword>
<evidence type="ECO:0000256" key="6">
    <source>
        <dbReference type="ARBA" id="ARBA00022989"/>
    </source>
</evidence>
<feature type="transmembrane region" description="Helical" evidence="8">
    <location>
        <begin position="670"/>
        <end position="690"/>
    </location>
</feature>
<dbReference type="SUPFAM" id="SSF52540">
    <property type="entry name" value="P-loop containing nucleoside triphosphate hydrolases"/>
    <property type="match status" value="1"/>
</dbReference>
<dbReference type="InterPro" id="IPR027417">
    <property type="entry name" value="P-loop_NTPase"/>
</dbReference>
<evidence type="ECO:0000259" key="9">
    <source>
        <dbReference type="PROSITE" id="PS50893"/>
    </source>
</evidence>
<dbReference type="SMART" id="SM00382">
    <property type="entry name" value="AAA"/>
    <property type="match status" value="1"/>
</dbReference>
<name>A0A9D1E0S2_9BACT</name>
<dbReference type="GO" id="GO:0140359">
    <property type="term" value="F:ABC-type transporter activity"/>
    <property type="evidence" value="ECO:0007669"/>
    <property type="project" value="InterPro"/>
</dbReference>
<dbReference type="Pfam" id="PF01061">
    <property type="entry name" value="ABC2_membrane"/>
    <property type="match status" value="1"/>
</dbReference>
<gene>
    <name evidence="10" type="ORF">IAC94_02245</name>
</gene>
<feature type="transmembrane region" description="Helical" evidence="8">
    <location>
        <begin position="697"/>
        <end position="719"/>
    </location>
</feature>
<dbReference type="InterPro" id="IPR013525">
    <property type="entry name" value="ABC2_TM"/>
</dbReference>
<organism evidence="10 11">
    <name type="scientific">Candidatus Coprenecus avistercoris</name>
    <dbReference type="NCBI Taxonomy" id="2840730"/>
    <lineage>
        <taxon>Bacteria</taxon>
        <taxon>Pseudomonadati</taxon>
        <taxon>Bacteroidota</taxon>
        <taxon>Bacteroidia</taxon>
        <taxon>Bacteroidales</taxon>
        <taxon>Rikenellaceae</taxon>
        <taxon>Rikenellaceae incertae sedis</taxon>
        <taxon>Candidatus Coprenecus</taxon>
    </lineage>
</organism>
<keyword evidence="3 8" id="KW-0812">Transmembrane</keyword>
<evidence type="ECO:0000313" key="10">
    <source>
        <dbReference type="EMBL" id="HIR62329.1"/>
    </source>
</evidence>
<dbReference type="InterPro" id="IPR003439">
    <property type="entry name" value="ABC_transporter-like_ATP-bd"/>
</dbReference>
<feature type="transmembrane region" description="Helical" evidence="8">
    <location>
        <begin position="637"/>
        <end position="658"/>
    </location>
</feature>
<reference evidence="10" key="2">
    <citation type="journal article" date="2021" name="PeerJ">
        <title>Extensive microbial diversity within the chicken gut microbiome revealed by metagenomics and culture.</title>
        <authorList>
            <person name="Gilroy R."/>
            <person name="Ravi A."/>
            <person name="Getino M."/>
            <person name="Pursley I."/>
            <person name="Horton D.L."/>
            <person name="Alikhan N.F."/>
            <person name="Baker D."/>
            <person name="Gharbi K."/>
            <person name="Hall N."/>
            <person name="Watson M."/>
            <person name="Adriaenssens E.M."/>
            <person name="Foster-Nyarko E."/>
            <person name="Jarju S."/>
            <person name="Secka A."/>
            <person name="Antonio M."/>
            <person name="Oren A."/>
            <person name="Chaudhuri R.R."/>
            <person name="La Ragione R."/>
            <person name="Hildebrand F."/>
            <person name="Pallen M.J."/>
        </authorList>
    </citation>
    <scope>NUCLEOTIDE SEQUENCE</scope>
    <source>
        <strain evidence="10">ChiHjej13B12-12457</strain>
    </source>
</reference>
<evidence type="ECO:0000256" key="3">
    <source>
        <dbReference type="ARBA" id="ARBA00022692"/>
    </source>
</evidence>
<evidence type="ECO:0000313" key="11">
    <source>
        <dbReference type="Proteomes" id="UP000886744"/>
    </source>
</evidence>